<proteinExistence type="predicted"/>
<keyword evidence="2" id="KW-1185">Reference proteome</keyword>
<organism evidence="1 2">
    <name type="scientific">Argiope bruennichi</name>
    <name type="common">Wasp spider</name>
    <name type="synonym">Aranea bruennichi</name>
    <dbReference type="NCBI Taxonomy" id="94029"/>
    <lineage>
        <taxon>Eukaryota</taxon>
        <taxon>Metazoa</taxon>
        <taxon>Ecdysozoa</taxon>
        <taxon>Arthropoda</taxon>
        <taxon>Chelicerata</taxon>
        <taxon>Arachnida</taxon>
        <taxon>Araneae</taxon>
        <taxon>Araneomorphae</taxon>
        <taxon>Entelegynae</taxon>
        <taxon>Araneoidea</taxon>
        <taxon>Araneidae</taxon>
        <taxon>Argiope</taxon>
    </lineage>
</organism>
<dbReference type="AlphaFoldDB" id="A0A8T0E6H1"/>
<dbReference type="EMBL" id="JABXBU010002231">
    <property type="protein sequence ID" value="KAF8765010.1"/>
    <property type="molecule type" value="Genomic_DNA"/>
</dbReference>
<comment type="caution">
    <text evidence="1">The sequence shown here is derived from an EMBL/GenBank/DDBJ whole genome shotgun (WGS) entry which is preliminary data.</text>
</comment>
<evidence type="ECO:0000313" key="2">
    <source>
        <dbReference type="Proteomes" id="UP000807504"/>
    </source>
</evidence>
<dbReference type="Proteomes" id="UP000807504">
    <property type="component" value="Unassembled WGS sequence"/>
</dbReference>
<protein>
    <submittedName>
        <fullName evidence="1">Uncharacterized protein</fullName>
    </submittedName>
</protein>
<evidence type="ECO:0000313" key="1">
    <source>
        <dbReference type="EMBL" id="KAF8765010.1"/>
    </source>
</evidence>
<accession>A0A8T0E6H1</accession>
<gene>
    <name evidence="1" type="ORF">HNY73_023028</name>
</gene>
<sequence length="169" mass="19414">MVFPYSYGRVGVMVCLTILGGLTTREGPEQNPADNEMACKCFVIPRQRMLMLLTLVLTFTVQGFVEGWTLSKPEMKIRLPVDFPTHQAFYKIVALPEITDSSDLQVEFHIPEKMKLFVQSNGRGDAYRKKLLDIGRYNGTLWLHRRVADMDFYKNAPEGKEKLCIEEFS</sequence>
<reference evidence="1" key="2">
    <citation type="submission" date="2020-06" db="EMBL/GenBank/DDBJ databases">
        <authorList>
            <person name="Sheffer M."/>
        </authorList>
    </citation>
    <scope>NUCLEOTIDE SEQUENCE</scope>
</reference>
<reference evidence="1" key="1">
    <citation type="journal article" date="2020" name="bioRxiv">
        <title>Chromosome-level reference genome of the European wasp spider Argiope bruennichi: a resource for studies on range expansion and evolutionary adaptation.</title>
        <authorList>
            <person name="Sheffer M.M."/>
            <person name="Hoppe A."/>
            <person name="Krehenwinkel H."/>
            <person name="Uhl G."/>
            <person name="Kuss A.W."/>
            <person name="Jensen L."/>
            <person name="Jensen C."/>
            <person name="Gillespie R.G."/>
            <person name="Hoff K.J."/>
            <person name="Prost S."/>
        </authorList>
    </citation>
    <scope>NUCLEOTIDE SEQUENCE</scope>
</reference>
<name>A0A8T0E6H1_ARGBR</name>